<dbReference type="CTD" id="64849"/>
<dbReference type="GO" id="GO:0017153">
    <property type="term" value="F:sodium:dicarboxylate symporter activity"/>
    <property type="evidence" value="ECO:0007669"/>
    <property type="project" value="TreeGrafter"/>
</dbReference>
<feature type="transmembrane region" description="Helical" evidence="7">
    <location>
        <begin position="230"/>
        <end position="257"/>
    </location>
</feature>
<dbReference type="GeneID" id="115821875"/>
<dbReference type="AlphaFoldDB" id="A0A6J2W7X5"/>
<dbReference type="InterPro" id="IPR001898">
    <property type="entry name" value="SLC13A/DASS"/>
</dbReference>
<evidence type="ECO:0000313" key="9">
    <source>
        <dbReference type="RefSeq" id="XP_030641525.1"/>
    </source>
</evidence>
<evidence type="ECO:0000256" key="5">
    <source>
        <dbReference type="ARBA" id="ARBA00023136"/>
    </source>
</evidence>
<gene>
    <name evidence="9" type="primary">slc13a3</name>
</gene>
<keyword evidence="6" id="KW-0813">Transport</keyword>
<feature type="transmembrane region" description="Helical" evidence="7">
    <location>
        <begin position="334"/>
        <end position="354"/>
    </location>
</feature>
<feature type="transmembrane region" description="Helical" evidence="7">
    <location>
        <begin position="543"/>
        <end position="563"/>
    </location>
</feature>
<dbReference type="PANTHER" id="PTHR10283:SF62">
    <property type="entry name" value="NA(+)_DICARBOXYLATE COTRANSPORTER 3"/>
    <property type="match status" value="1"/>
</dbReference>
<dbReference type="PANTHER" id="PTHR10283">
    <property type="entry name" value="SOLUTE CARRIER FAMILY 13 MEMBER"/>
    <property type="match status" value="1"/>
</dbReference>
<feature type="transmembrane region" description="Helical" evidence="7">
    <location>
        <begin position="17"/>
        <end position="34"/>
    </location>
</feature>
<feature type="transmembrane region" description="Helical" evidence="7">
    <location>
        <begin position="461"/>
        <end position="491"/>
    </location>
</feature>
<feature type="transmembrane region" description="Helical" evidence="7">
    <location>
        <begin position="124"/>
        <end position="142"/>
    </location>
</feature>
<keyword evidence="3 7" id="KW-0812">Transmembrane</keyword>
<dbReference type="Proteomes" id="UP000504632">
    <property type="component" value="Chromosome 9"/>
</dbReference>
<name>A0A6J2W7X5_CHACN</name>
<accession>A0A6J2W7X5</accession>
<dbReference type="CDD" id="cd01115">
    <property type="entry name" value="SLC13_permease"/>
    <property type="match status" value="1"/>
</dbReference>
<protein>
    <submittedName>
        <fullName evidence="9">Na(+)/dicarboxylate cotransporter 3 isoform X2</fullName>
    </submittedName>
</protein>
<proteinExistence type="inferred from homology"/>
<evidence type="ECO:0000256" key="4">
    <source>
        <dbReference type="ARBA" id="ARBA00022989"/>
    </source>
</evidence>
<evidence type="ECO:0000256" key="1">
    <source>
        <dbReference type="ARBA" id="ARBA00004141"/>
    </source>
</evidence>
<feature type="transmembrane region" description="Helical" evidence="7">
    <location>
        <begin position="269"/>
        <end position="294"/>
    </location>
</feature>
<organism evidence="8 9">
    <name type="scientific">Chanos chanos</name>
    <name type="common">Milkfish</name>
    <name type="synonym">Mugil chanos</name>
    <dbReference type="NCBI Taxonomy" id="29144"/>
    <lineage>
        <taxon>Eukaryota</taxon>
        <taxon>Metazoa</taxon>
        <taxon>Chordata</taxon>
        <taxon>Craniata</taxon>
        <taxon>Vertebrata</taxon>
        <taxon>Euteleostomi</taxon>
        <taxon>Actinopterygii</taxon>
        <taxon>Neopterygii</taxon>
        <taxon>Teleostei</taxon>
        <taxon>Ostariophysi</taxon>
        <taxon>Gonorynchiformes</taxon>
        <taxon>Chanidae</taxon>
        <taxon>Chanos</taxon>
    </lineage>
</organism>
<reference evidence="9" key="1">
    <citation type="submission" date="2025-08" db="UniProtKB">
        <authorList>
            <consortium name="RefSeq"/>
        </authorList>
    </citation>
    <scope>IDENTIFICATION</scope>
</reference>
<keyword evidence="4 7" id="KW-1133">Transmembrane helix</keyword>
<keyword evidence="8" id="KW-1185">Reference proteome</keyword>
<evidence type="ECO:0000256" key="6">
    <source>
        <dbReference type="ARBA" id="ARBA00023201"/>
    </source>
</evidence>
<dbReference type="Pfam" id="PF00939">
    <property type="entry name" value="Na_sulph_symp"/>
    <property type="match status" value="1"/>
</dbReference>
<feature type="transmembrane region" description="Helical" evidence="7">
    <location>
        <begin position="366"/>
        <end position="388"/>
    </location>
</feature>
<keyword evidence="6" id="KW-0915">Sodium</keyword>
<evidence type="ECO:0000256" key="2">
    <source>
        <dbReference type="ARBA" id="ARBA00006772"/>
    </source>
</evidence>
<sequence>MEALNVFSKKLWCVRKQLILFLTPLLLLPLLFVLPVKEGKCLYVVLLMAVFWCTEALPLAVTAMLPVCLFPTMGILPSKKVCPQYFLETNFLFLSGLVMASAIEEWGLHRRIALKVLKIVGVKPAWLILGMMITTSFLSMWLSNTATTAMMLPIANAILESLFGDLQTLKENCKVKEDPEGQSQVKMHVLPSEKQVLTVEDRLDGVERPDQRSPEEIRKEAEYQMKVWKGFLICIPYAASIGGTATLTGTAPNLILVGQLKSYFPECDLINFGSWFIFAFPLMVIFLFVGWIWIALLYGGLNTRLCINKHDEREAAEAKAKAVIDENYKKLGPINFAEGSISFLFILFAVLLFTRDPKFVTGWAILFNKGYVSDAVTGVIIISILFFFPSECPSLRWWTNRQASNTPYVPLLSWKKAQQCVPWNIILLLGGGFAMAKGCEESGLASWIGGHLQPLAQVPPAVAVILIVAFLACFTEFASNTATIIIFLPVIAELAIRVKVNPLYFMIPATTGCSFAFMLPVSTPPNSIAFASGHLMVKDMVKTGFVMNLLGIMCVSLAMNTWAMQMFELHTYPDWAHPLNTTSTQATLPPLNSTG</sequence>
<keyword evidence="6" id="KW-0406">Ion transport</keyword>
<dbReference type="GO" id="GO:0015141">
    <property type="term" value="F:succinate transmembrane transporter activity"/>
    <property type="evidence" value="ECO:0007669"/>
    <property type="project" value="TreeGrafter"/>
</dbReference>
<comment type="similarity">
    <text evidence="2">Belongs to the SLC13A/DASS transporter (TC 2.A.47) family. NADC subfamily.</text>
</comment>
<dbReference type="GO" id="GO:0015137">
    <property type="term" value="F:citrate transmembrane transporter activity"/>
    <property type="evidence" value="ECO:0007669"/>
    <property type="project" value="TreeGrafter"/>
</dbReference>
<evidence type="ECO:0000256" key="7">
    <source>
        <dbReference type="SAM" id="Phobius"/>
    </source>
</evidence>
<comment type="subcellular location">
    <subcellularLocation>
        <location evidence="1">Membrane</location>
        <topology evidence="1">Multi-pass membrane protein</topology>
    </subcellularLocation>
</comment>
<dbReference type="RefSeq" id="XP_030641525.1">
    <property type="nucleotide sequence ID" value="XM_030785665.1"/>
</dbReference>
<feature type="transmembrane region" description="Helical" evidence="7">
    <location>
        <begin position="85"/>
        <end position="103"/>
    </location>
</feature>
<evidence type="ECO:0000313" key="8">
    <source>
        <dbReference type="Proteomes" id="UP000504632"/>
    </source>
</evidence>
<keyword evidence="5 7" id="KW-0472">Membrane</keyword>
<evidence type="ECO:0000256" key="3">
    <source>
        <dbReference type="ARBA" id="ARBA00022692"/>
    </source>
</evidence>
<keyword evidence="6" id="KW-0739">Sodium transport</keyword>
<dbReference type="GO" id="GO:0005886">
    <property type="term" value="C:plasma membrane"/>
    <property type="evidence" value="ECO:0007669"/>
    <property type="project" value="TreeGrafter"/>
</dbReference>